<evidence type="ECO:0000256" key="1">
    <source>
        <dbReference type="SAM" id="Phobius"/>
    </source>
</evidence>
<evidence type="ECO:0000313" key="3">
    <source>
        <dbReference type="Proteomes" id="UP000664034"/>
    </source>
</evidence>
<dbReference type="PANTHER" id="PTHR40940">
    <property type="entry name" value="PROTEIN BATD-RELATED"/>
    <property type="match status" value="1"/>
</dbReference>
<keyword evidence="1" id="KW-0472">Membrane</keyword>
<keyword evidence="3" id="KW-1185">Reference proteome</keyword>
<proteinExistence type="predicted"/>
<dbReference type="InterPro" id="IPR025738">
    <property type="entry name" value="BatD"/>
</dbReference>
<feature type="transmembrane region" description="Helical" evidence="1">
    <location>
        <begin position="467"/>
        <end position="489"/>
    </location>
</feature>
<organism evidence="2 3">
    <name type="scientific">Fibrella rubiginis</name>
    <dbReference type="NCBI Taxonomy" id="2817060"/>
    <lineage>
        <taxon>Bacteria</taxon>
        <taxon>Pseudomonadati</taxon>
        <taxon>Bacteroidota</taxon>
        <taxon>Cytophagia</taxon>
        <taxon>Cytophagales</taxon>
        <taxon>Spirosomataceae</taxon>
        <taxon>Fibrella</taxon>
    </lineage>
</organism>
<comment type="caution">
    <text evidence="2">The sequence shown here is derived from an EMBL/GenBank/DDBJ whole genome shotgun (WGS) entry which is preliminary data.</text>
</comment>
<dbReference type="PANTHER" id="PTHR40940:SF2">
    <property type="entry name" value="BATD"/>
    <property type="match status" value="1"/>
</dbReference>
<dbReference type="Proteomes" id="UP000664034">
    <property type="component" value="Unassembled WGS sequence"/>
</dbReference>
<name>A0A939K3W6_9BACT</name>
<accession>A0A939K3W6</accession>
<dbReference type="AlphaFoldDB" id="A0A939K3W6"/>
<protein>
    <submittedName>
        <fullName evidence="2">BatD family protein</fullName>
    </submittedName>
</protein>
<keyword evidence="1" id="KW-1133">Transmembrane helix</keyword>
<reference evidence="2" key="1">
    <citation type="submission" date="2021-03" db="EMBL/GenBank/DDBJ databases">
        <title>Fibrella sp. HMF5335 genome sequencing and assembly.</title>
        <authorList>
            <person name="Kang H."/>
            <person name="Kim H."/>
            <person name="Bae S."/>
            <person name="Joh K."/>
        </authorList>
    </citation>
    <scope>NUCLEOTIDE SEQUENCE</scope>
    <source>
        <strain evidence="2">HMF5335</strain>
    </source>
</reference>
<keyword evidence="1" id="KW-0812">Transmembrane</keyword>
<sequence>MYRSVAIFVAVFALYFCKNRSILAQSVEPLPVIEFSATEFLIERPFTISVIIPQVENRPTIAFPDILGLTKQGTSTSATRTEVAGREVISQVVTQTYAAIRPGTLKVAPFAITVNGQTIRSAGTTLIIRTTTPPVSASALAAKIDKKSTLLITSVSQPSIFVGEGLRIDVAVYVAENYPYELHFDKLAPQVEAMARQLRPVNAWEENDNISELTPRPATYNGRRYIRYLLYQATFFPLSGQTTTTRTVHIPALRLMLTQSSVKPTVVTNASQPQSVTASEPLVLTSLPADVTVRPLPPHPLRERVSVGQFRLVDEVDRQRVVAGQSIRFDIRVEGRGQIAGIQAPTQTIPEHDRQAADLDVFPPTMQEQIGRANEQVSGYKRFRYFLIPKQKGVLTLANRFFWVYFDPQTGRYDTLRPQTVLSVINPGDNLDAGIVPADTVTTNGRGSVYSGLEQTDSTQQSINMPVLVRSLANVLIILMILGTLYVYARKT</sequence>
<dbReference type="Pfam" id="PF13584">
    <property type="entry name" value="BatD"/>
    <property type="match status" value="1"/>
</dbReference>
<gene>
    <name evidence="2" type="ORF">J2I47_14715</name>
</gene>
<evidence type="ECO:0000313" key="2">
    <source>
        <dbReference type="EMBL" id="MBO0937809.1"/>
    </source>
</evidence>
<dbReference type="EMBL" id="JAFMYV010000007">
    <property type="protein sequence ID" value="MBO0937809.1"/>
    <property type="molecule type" value="Genomic_DNA"/>
</dbReference>
<dbReference type="RefSeq" id="WP_207365353.1">
    <property type="nucleotide sequence ID" value="NZ_JAFMYV010000007.1"/>
</dbReference>